<dbReference type="RefSeq" id="XP_073940527.1">
    <property type="nucleotide sequence ID" value="XM_074084426.1"/>
</dbReference>
<protein>
    <submittedName>
        <fullName evidence="2">Interleukin-2 receptor subunit beta isoform X1</fullName>
    </submittedName>
</protein>
<evidence type="ECO:0000313" key="1">
    <source>
        <dbReference type="Proteomes" id="UP001732720"/>
    </source>
</evidence>
<dbReference type="Proteomes" id="UP001732720">
    <property type="component" value="Chromosome 8"/>
</dbReference>
<sequence length="565" mass="61912">MAAPSLSWCLALLILLLPLASMAVKDPSQLSCFYNSRANISCVWSLEGGLQATACHIHAQSNSRLFCSERPWNLTCELLPVTQASWACNLILGSPNSQKLTSADLVNISVMCWEGERWRMVVTQDFRPFENPAPSRCPSSLLSPVRLQTPTSLQVSHVESHRCNITWHVSQISHYIDRDLEFEVRKRSPGHSWEEAPVLSLKQRQQWIQLEMLDPNTPYELQVRVRPQRGDHSVWSTWSQPLAFRTRPADPGKVPELPWFGHFTLGLGVVVSFLISVYFLAKFRHIGPWLKKVLKCHIPDPSEFFPQHGGDVQKWLSSPLPSSSFSPAGLEPEISPVEVLDRDAKATQLLLLQQDKASPPLPSPSSYSQTSCFTNQGYFFFHLPDALEIEACQVYFTYDPCAEEEPEEGVPRLPTGSPLPSLLPGSGEYDAYCTFPPGDDLLLFSPSLIGGSSPPHTALGCSGAHEERLPSALQEGCPRDWGPQPLGPPAPAVPGLLGLQSPVELPLGEAGAEVPVPHPGEGAGPPGTNPPGQGQGRVPTSGRALNTDVYLSLQELQAQDPAHLV</sequence>
<proteinExistence type="predicted"/>
<name>A0AC58NFS8_CASCN</name>
<organism evidence="1 2">
    <name type="scientific">Castor canadensis</name>
    <name type="common">American beaver</name>
    <dbReference type="NCBI Taxonomy" id="51338"/>
    <lineage>
        <taxon>Eukaryota</taxon>
        <taxon>Metazoa</taxon>
        <taxon>Chordata</taxon>
        <taxon>Craniata</taxon>
        <taxon>Vertebrata</taxon>
        <taxon>Euteleostomi</taxon>
        <taxon>Mammalia</taxon>
        <taxon>Eutheria</taxon>
        <taxon>Euarchontoglires</taxon>
        <taxon>Glires</taxon>
        <taxon>Rodentia</taxon>
        <taxon>Castorimorpha</taxon>
        <taxon>Castoridae</taxon>
        <taxon>Castor</taxon>
    </lineage>
</organism>
<keyword evidence="2" id="KW-0675">Receptor</keyword>
<gene>
    <name evidence="2" type="primary">Il2rb</name>
</gene>
<reference evidence="2" key="1">
    <citation type="submission" date="2025-08" db="UniProtKB">
        <authorList>
            <consortium name="RefSeq"/>
        </authorList>
    </citation>
    <scope>IDENTIFICATION</scope>
</reference>
<accession>A0AC58NFS8</accession>
<evidence type="ECO:0000313" key="2">
    <source>
        <dbReference type="RefSeq" id="XP_073940527.1"/>
    </source>
</evidence>
<keyword evidence="1" id="KW-1185">Reference proteome</keyword>